<dbReference type="FunFam" id="3.40.1390.30:FF:000001">
    <property type="entry name" value="GTP cyclohydrolase 1 type 2"/>
    <property type="match status" value="1"/>
</dbReference>
<evidence type="ECO:0000256" key="1">
    <source>
        <dbReference type="ARBA" id="ARBA00006964"/>
    </source>
</evidence>
<protein>
    <recommendedName>
        <fullName evidence="2">GTP cyclohydrolase 1 type 2 homolog</fullName>
    </recommendedName>
</protein>
<dbReference type="InterPro" id="IPR002678">
    <property type="entry name" value="DUF34/NIF3"/>
</dbReference>
<feature type="binding site" evidence="4">
    <location>
        <position position="104"/>
    </location>
    <ligand>
        <name>a divalent metal cation</name>
        <dbReference type="ChEBI" id="CHEBI:60240"/>
        <label>1</label>
    </ligand>
</feature>
<evidence type="ECO:0000313" key="6">
    <source>
        <dbReference type="Proteomes" id="UP000515480"/>
    </source>
</evidence>
<proteinExistence type="inferred from homology"/>
<dbReference type="EMBL" id="CP060204">
    <property type="protein sequence ID" value="QNH55032.1"/>
    <property type="molecule type" value="Genomic_DNA"/>
</dbReference>
<dbReference type="Gene3D" id="3.40.1390.30">
    <property type="entry name" value="NIF3 (NGG1p interacting factor 3)-like"/>
    <property type="match status" value="2"/>
</dbReference>
<dbReference type="AlphaFoldDB" id="A0A7G7VLN9"/>
<dbReference type="KEGG" id="stim:H1B31_03605"/>
<feature type="binding site" evidence="4">
    <location>
        <position position="66"/>
    </location>
    <ligand>
        <name>a divalent metal cation</name>
        <dbReference type="ChEBI" id="CHEBI:60240"/>
        <label>1</label>
    </ligand>
</feature>
<name>A0A7G7VLN9_9FIRM</name>
<feature type="binding site" evidence="4">
    <location>
        <position position="227"/>
    </location>
    <ligand>
        <name>a divalent metal cation</name>
        <dbReference type="ChEBI" id="CHEBI:60240"/>
        <label>1</label>
    </ligand>
</feature>
<dbReference type="SUPFAM" id="SSF102705">
    <property type="entry name" value="NIF3 (NGG1p interacting factor 3)-like"/>
    <property type="match status" value="1"/>
</dbReference>
<evidence type="ECO:0000313" key="5">
    <source>
        <dbReference type="EMBL" id="QNH55032.1"/>
    </source>
</evidence>
<dbReference type="PANTHER" id="PTHR13799">
    <property type="entry name" value="NGG1 INTERACTING FACTOR 3"/>
    <property type="match status" value="1"/>
</dbReference>
<reference evidence="5 6" key="1">
    <citation type="submission" date="2020-07" db="EMBL/GenBank/DDBJ databases">
        <title>Complete genome and description of Selenomonas timonensis sp. nov., a new bacterium isolated from a gingivitis subject.</title>
        <authorList>
            <person name="Antezack A."/>
        </authorList>
    </citation>
    <scope>NUCLEOTIDE SEQUENCE [LARGE SCALE GENOMIC DNA]</scope>
    <source>
        <strain evidence="5 6">Marseille-Q3039</strain>
    </source>
</reference>
<gene>
    <name evidence="5" type="ORF">H1B31_03605</name>
</gene>
<dbReference type="GO" id="GO:0046872">
    <property type="term" value="F:metal ion binding"/>
    <property type="evidence" value="ECO:0007669"/>
    <property type="project" value="UniProtKB-KW"/>
</dbReference>
<comment type="similarity">
    <text evidence="1">Belongs to the GTP cyclohydrolase I type 2/NIF3 family.</text>
</comment>
<keyword evidence="3 4" id="KW-0479">Metal-binding</keyword>
<dbReference type="InterPro" id="IPR036069">
    <property type="entry name" value="DUF34/NIF3_sf"/>
</dbReference>
<sequence>MLSCQLIMNALERIAPRRLAEDWDNPGLLVGSYAQKVGRVLVALDVDDRVTEEAIARGADMIVAHHPAIFRGMKQLRTDLPLGKRLAALLTHGIAVAAAHTNLDVTRGGVNDVLAAHLGLEKLSSFVITSQEEGVTESLGRMGVLPAPLAIEDFARTVKERLGVSHVRLAAVAARPVRRVAVCGGAGADFIDDAVRRGADVYVTGDVKYHDAQRAVEQGMHIIDAGHFGTEVPVLPVLAEQLRTELSSERGEIEIFVTNTQRDVFDVII</sequence>
<dbReference type="PANTHER" id="PTHR13799:SF14">
    <property type="entry name" value="GTP CYCLOHYDROLASE 1 TYPE 2 HOMOLOG"/>
    <property type="match status" value="1"/>
</dbReference>
<feature type="binding site" evidence="4">
    <location>
        <position position="65"/>
    </location>
    <ligand>
        <name>a divalent metal cation</name>
        <dbReference type="ChEBI" id="CHEBI:60240"/>
        <label>1</label>
    </ligand>
</feature>
<evidence type="ECO:0000256" key="2">
    <source>
        <dbReference type="ARBA" id="ARBA00022112"/>
    </source>
</evidence>
<evidence type="ECO:0000256" key="3">
    <source>
        <dbReference type="ARBA" id="ARBA00022723"/>
    </source>
</evidence>
<organism evidence="5 6">
    <name type="scientific">Selenomonas timonae</name>
    <dbReference type="NCBI Taxonomy" id="2754044"/>
    <lineage>
        <taxon>Bacteria</taxon>
        <taxon>Bacillati</taxon>
        <taxon>Bacillota</taxon>
        <taxon>Negativicutes</taxon>
        <taxon>Selenomonadales</taxon>
        <taxon>Selenomonadaceae</taxon>
        <taxon>Selenomonas</taxon>
    </lineage>
</organism>
<dbReference type="GO" id="GO:0005737">
    <property type="term" value="C:cytoplasm"/>
    <property type="evidence" value="ECO:0007669"/>
    <property type="project" value="TreeGrafter"/>
</dbReference>
<evidence type="ECO:0000256" key="4">
    <source>
        <dbReference type="PIRSR" id="PIRSR602678-1"/>
    </source>
</evidence>
<keyword evidence="6" id="KW-1185">Reference proteome</keyword>
<accession>A0A7G7VLN9</accession>
<dbReference type="Pfam" id="PF01784">
    <property type="entry name" value="DUF34_NIF3"/>
    <property type="match status" value="1"/>
</dbReference>
<dbReference type="Proteomes" id="UP000515480">
    <property type="component" value="Chromosome"/>
</dbReference>
<dbReference type="RefSeq" id="WP_185980930.1">
    <property type="nucleotide sequence ID" value="NZ_CP060204.1"/>
</dbReference>
<feature type="binding site" evidence="4">
    <location>
        <position position="231"/>
    </location>
    <ligand>
        <name>a divalent metal cation</name>
        <dbReference type="ChEBI" id="CHEBI:60240"/>
        <label>1</label>
    </ligand>
</feature>
<dbReference type="NCBIfam" id="TIGR00486">
    <property type="entry name" value="YbgI_SA1388"/>
    <property type="match status" value="1"/>
</dbReference>